<evidence type="ECO:0000313" key="3">
    <source>
        <dbReference type="Proteomes" id="UP000030960"/>
    </source>
</evidence>
<feature type="signal peptide" evidence="1">
    <location>
        <begin position="1"/>
        <end position="22"/>
    </location>
</feature>
<accession>A0A0B3SCT7</accession>
<dbReference type="OrthoDB" id="5540942at2"/>
<protein>
    <submittedName>
        <fullName evidence="2">Uncharacterized protein</fullName>
    </submittedName>
</protein>
<gene>
    <name evidence="2" type="ORF">OA50_01106</name>
</gene>
<dbReference type="RefSeq" id="WP_043138288.1">
    <property type="nucleotide sequence ID" value="NZ_JSUQ01000003.1"/>
</dbReference>
<feature type="chain" id="PRO_5002098091" evidence="1">
    <location>
        <begin position="23"/>
        <end position="144"/>
    </location>
</feature>
<evidence type="ECO:0000313" key="2">
    <source>
        <dbReference type="EMBL" id="KHQ54511.1"/>
    </source>
</evidence>
<dbReference type="Proteomes" id="UP000030960">
    <property type="component" value="Unassembled WGS sequence"/>
</dbReference>
<organism evidence="2 3">
    <name type="scientific">Mameliella alba</name>
    <dbReference type="NCBI Taxonomy" id="561184"/>
    <lineage>
        <taxon>Bacteria</taxon>
        <taxon>Pseudomonadati</taxon>
        <taxon>Pseudomonadota</taxon>
        <taxon>Alphaproteobacteria</taxon>
        <taxon>Rhodobacterales</taxon>
        <taxon>Roseobacteraceae</taxon>
        <taxon>Mameliella</taxon>
    </lineage>
</organism>
<dbReference type="AlphaFoldDB" id="A0A0B3SCT7"/>
<keyword evidence="3" id="KW-1185">Reference proteome</keyword>
<comment type="caution">
    <text evidence="2">The sequence shown here is derived from an EMBL/GenBank/DDBJ whole genome shotgun (WGS) entry which is preliminary data.</text>
</comment>
<proteinExistence type="predicted"/>
<keyword evidence="1" id="KW-0732">Signal</keyword>
<evidence type="ECO:0000256" key="1">
    <source>
        <dbReference type="SAM" id="SignalP"/>
    </source>
</evidence>
<name>A0A0B3SCT7_9RHOB</name>
<dbReference type="EMBL" id="JSUQ01000003">
    <property type="protein sequence ID" value="KHQ54511.1"/>
    <property type="molecule type" value="Genomic_DNA"/>
</dbReference>
<reference evidence="2 3" key="1">
    <citation type="submission" date="2014-10" db="EMBL/GenBank/DDBJ databases">
        <title>Genome sequence of Ponticoccus sp. strain UMTAT08 isolated from clonal culture of toxic dinoflagellate Alexandrium tamiyavanichii.</title>
        <authorList>
            <person name="Gan H.Y."/>
            <person name="Muhd D.-D."/>
            <person name="Mohd Noor M.E."/>
            <person name="Yeong Y.S."/>
            <person name="Usup G."/>
        </authorList>
    </citation>
    <scope>NUCLEOTIDE SEQUENCE [LARGE SCALE GENOMIC DNA]</scope>
    <source>
        <strain evidence="2 3">UMTAT08</strain>
    </source>
</reference>
<sequence length="144" mass="15743">MTRFTAFLAAISLAVTPLSASAWQEPARGTALRTDLMDAIRPHAEWVLGAPVIFVVSDLRVSGDVGFASLHPVRPGGREIARDEIPVRPGWDNPFDWGGSDIQVLYQRSGSTWVAVQHAIGATDVWWSDPTFCPTWGPVIPEFC</sequence>